<evidence type="ECO:0000259" key="2">
    <source>
        <dbReference type="PROSITE" id="PS50172"/>
    </source>
</evidence>
<feature type="domain" description="BRCT" evidence="2">
    <location>
        <begin position="535"/>
        <end position="632"/>
    </location>
</feature>
<reference evidence="3 4" key="1">
    <citation type="submission" date="2019-08" db="EMBL/GenBank/DDBJ databases">
        <authorList>
            <person name="Alioto T."/>
            <person name="Alioto T."/>
            <person name="Gomez Garrido J."/>
        </authorList>
    </citation>
    <scope>NUCLEOTIDE SEQUENCE [LARGE SCALE GENOMIC DNA]</scope>
</reference>
<dbReference type="InterPro" id="IPR036420">
    <property type="entry name" value="BRCT_dom_sf"/>
</dbReference>
<dbReference type="GO" id="GO:0007095">
    <property type="term" value="P:mitotic G2 DNA damage checkpoint signaling"/>
    <property type="evidence" value="ECO:0007669"/>
    <property type="project" value="TreeGrafter"/>
</dbReference>
<dbReference type="AlphaFoldDB" id="A0A5E4NDE2"/>
<dbReference type="CDD" id="cd17731">
    <property type="entry name" value="BRCT_TopBP1_rpt2_like"/>
    <property type="match status" value="1"/>
</dbReference>
<keyword evidence="1" id="KW-0677">Repeat</keyword>
<dbReference type="PROSITE" id="PS50172">
    <property type="entry name" value="BRCT"/>
    <property type="match status" value="5"/>
</dbReference>
<evidence type="ECO:0000313" key="3">
    <source>
        <dbReference type="EMBL" id="VVC42887.1"/>
    </source>
</evidence>
<keyword evidence="4" id="KW-1185">Reference proteome</keyword>
<organism evidence="3 4">
    <name type="scientific">Cinara cedri</name>
    <dbReference type="NCBI Taxonomy" id="506608"/>
    <lineage>
        <taxon>Eukaryota</taxon>
        <taxon>Metazoa</taxon>
        <taxon>Ecdysozoa</taxon>
        <taxon>Arthropoda</taxon>
        <taxon>Hexapoda</taxon>
        <taxon>Insecta</taxon>
        <taxon>Pterygota</taxon>
        <taxon>Neoptera</taxon>
        <taxon>Paraneoptera</taxon>
        <taxon>Hemiptera</taxon>
        <taxon>Sternorrhyncha</taxon>
        <taxon>Aphidomorpha</taxon>
        <taxon>Aphidoidea</taxon>
        <taxon>Aphididae</taxon>
        <taxon>Lachninae</taxon>
        <taxon>Cinara</taxon>
    </lineage>
</organism>
<name>A0A5E4NDE2_9HEMI</name>
<sequence length="840" mass="94709">MGGIFSYHLRENTTHLMVGKVGSKKYIKAVETGITVMIDSWVDAVWEESLSHINIVKEKFDKFKCPPFYKLIMTTSGLDVFDQEEVITLIFSFGGMYTPQMIKRETHVLIISNPKGQKFTYAQQWGLMCLKPSWIYDSVEKGYMVDTNEYIVKNELLCSTLASGVQVRPNFSQADISEITAEPKSSIEDTINNCTNFPQADIREITAEPKSSIEDAINNCSELKCQQINNCVSQDSFTTPKKNNLKNINYKSMLECIGLSEVKKAGTILDGCKVYFSGFSLSEEEKLKRIVISTGGIRYTELNESITHILVGEFSSSLVKLLHSIREKPHVVNFSWLVESINLKCTAPEEQFLAMDSSHLFSSESPSPLSKKGLYMMKDAKFSQPNIVDKPKPTISAIMENHPSDNFINQYLNVENTNLNGPQSQKSSYTNTTEDTVSTQDSRFESILEGLTILLYDLDVHQLPSIKSKIISMGGVAVNTRSYQNKIDYVVVPIVFDEKSLNIKATIVSCLWVEDCYNNIEKVSVEYYHKPVIFSGSTPLKNCVITVTNYAGSERYFLKEVSLLLGAHYQDAMSRKQKLENNIMATTHLICSAPEGSKYQAAVKWSVPVVSKEWLIKCVTCKCRLPEEHFQIVNISTTIKSTSMVSPTTSTPRNISRICKDSNTSFTQKLTVPAMQENCTESELAVPLKDTDDEIKPPLKKKCSMEMINPTSQLLEPVNKTPVLASQQSSPSTPLASKSFMDNLSNPRSPYGQIFYDKLVPDETKKKWRNWINTLPDGPDEDCISNLKRRNSTPLSELKRQVWAKFLQPPANYYEKNLNGTLISVWSFIVRRWESGVSIA</sequence>
<dbReference type="GO" id="GO:0033314">
    <property type="term" value="P:mitotic DNA replication checkpoint signaling"/>
    <property type="evidence" value="ECO:0007669"/>
    <property type="project" value="TreeGrafter"/>
</dbReference>
<dbReference type="Gene3D" id="3.40.50.10190">
    <property type="entry name" value="BRCT domain"/>
    <property type="match status" value="5"/>
</dbReference>
<dbReference type="CDD" id="cd17718">
    <property type="entry name" value="BRCT_TopBP1_rpt3"/>
    <property type="match status" value="1"/>
</dbReference>
<feature type="domain" description="BRCT" evidence="2">
    <location>
        <begin position="443"/>
        <end position="530"/>
    </location>
</feature>
<protein>
    <submittedName>
        <fullName evidence="3">BRCT domain</fullName>
    </submittedName>
</protein>
<dbReference type="SMART" id="SM00292">
    <property type="entry name" value="BRCT"/>
    <property type="match status" value="4"/>
</dbReference>
<dbReference type="GO" id="GO:0006270">
    <property type="term" value="P:DNA replication initiation"/>
    <property type="evidence" value="ECO:0007669"/>
    <property type="project" value="TreeGrafter"/>
</dbReference>
<feature type="non-terminal residue" evidence="3">
    <location>
        <position position="840"/>
    </location>
</feature>
<dbReference type="InterPro" id="IPR001357">
    <property type="entry name" value="BRCT_dom"/>
</dbReference>
<feature type="domain" description="BRCT" evidence="2">
    <location>
        <begin position="1"/>
        <end position="42"/>
    </location>
</feature>
<proteinExistence type="predicted"/>
<evidence type="ECO:0000313" key="4">
    <source>
        <dbReference type="Proteomes" id="UP000325440"/>
    </source>
</evidence>
<dbReference type="PANTHER" id="PTHR13561">
    <property type="entry name" value="DNA REPLICATION REGULATOR DPB11-RELATED"/>
    <property type="match status" value="1"/>
</dbReference>
<dbReference type="EMBL" id="CABPRJ010002036">
    <property type="protein sequence ID" value="VVC42887.1"/>
    <property type="molecule type" value="Genomic_DNA"/>
</dbReference>
<evidence type="ECO:0000256" key="1">
    <source>
        <dbReference type="ARBA" id="ARBA00022737"/>
    </source>
</evidence>
<accession>A0A5E4NDE2</accession>
<dbReference type="Pfam" id="PF00533">
    <property type="entry name" value="BRCT"/>
    <property type="match status" value="2"/>
</dbReference>
<dbReference type="Proteomes" id="UP000325440">
    <property type="component" value="Unassembled WGS sequence"/>
</dbReference>
<feature type="domain" description="BRCT" evidence="2">
    <location>
        <begin position="70"/>
        <end position="152"/>
    </location>
</feature>
<feature type="domain" description="BRCT" evidence="2">
    <location>
        <begin position="264"/>
        <end position="354"/>
    </location>
</feature>
<dbReference type="OrthoDB" id="251770at2759"/>
<dbReference type="SUPFAM" id="SSF52113">
    <property type="entry name" value="BRCT domain"/>
    <property type="match status" value="5"/>
</dbReference>
<dbReference type="PANTHER" id="PTHR13561:SF20">
    <property type="entry name" value="DNA TOPOISOMERASE 2-BINDING PROTEIN 1"/>
    <property type="match status" value="1"/>
</dbReference>
<dbReference type="Pfam" id="PF12738">
    <property type="entry name" value="PTCB-BRCT"/>
    <property type="match status" value="2"/>
</dbReference>
<dbReference type="InterPro" id="IPR059215">
    <property type="entry name" value="BRCT2_TopBP1-like"/>
</dbReference>
<gene>
    <name evidence="3" type="ORF">CINCED_3A021690</name>
</gene>